<feature type="transmembrane region" description="Helical" evidence="1">
    <location>
        <begin position="220"/>
        <end position="239"/>
    </location>
</feature>
<sequence>MYDPLTLYSPPGIADAAVFRFTLATTPASQDPAVSAVLIGYTPQPPAAPLLEGIAERVALFSGDPSERAVILDLAAALEAIVGPLLLLLVIPRGAAASVTLWPSAGFAQPSARALRIAPNEDGFVAVQPSEPVPIGAREHLVVPLTMAAEEALATWYDRLNGFAPELRQLLLVTLASPAIDVRLDRIEASMATLAAGIGGPTAAPRPSPRPSTRAWGPRWAVLAAFIGALLGAMVGSWLQGQFPGLR</sequence>
<feature type="transmembrane region" description="Helical" evidence="1">
    <location>
        <begin position="70"/>
        <end position="91"/>
    </location>
</feature>
<dbReference type="Proteomes" id="UP000232638">
    <property type="component" value="Chromosome"/>
</dbReference>
<keyword evidence="3" id="KW-1185">Reference proteome</keyword>
<accession>A0A2K8U6M7</accession>
<keyword evidence="1" id="KW-0812">Transmembrane</keyword>
<dbReference type="AlphaFoldDB" id="A0A2K8U6M7"/>
<evidence type="ECO:0000313" key="3">
    <source>
        <dbReference type="Proteomes" id="UP000232638"/>
    </source>
</evidence>
<proteinExistence type="predicted"/>
<organism evidence="2 3">
    <name type="scientific">Candidatus Thiodictyon syntrophicum</name>
    <dbReference type="NCBI Taxonomy" id="1166950"/>
    <lineage>
        <taxon>Bacteria</taxon>
        <taxon>Pseudomonadati</taxon>
        <taxon>Pseudomonadota</taxon>
        <taxon>Gammaproteobacteria</taxon>
        <taxon>Chromatiales</taxon>
        <taxon>Chromatiaceae</taxon>
        <taxon>Thiodictyon</taxon>
    </lineage>
</organism>
<protein>
    <submittedName>
        <fullName evidence="2">Uncharacterized protein</fullName>
    </submittedName>
</protein>
<gene>
    <name evidence="2" type="ORF">THSYN_09845</name>
</gene>
<evidence type="ECO:0000256" key="1">
    <source>
        <dbReference type="SAM" id="Phobius"/>
    </source>
</evidence>
<evidence type="ECO:0000313" key="2">
    <source>
        <dbReference type="EMBL" id="AUB81223.1"/>
    </source>
</evidence>
<keyword evidence="1" id="KW-0472">Membrane</keyword>
<keyword evidence="1" id="KW-1133">Transmembrane helix</keyword>
<reference evidence="2 3" key="1">
    <citation type="submission" date="2017-03" db="EMBL/GenBank/DDBJ databases">
        <title>Complete genome sequence of Candidatus 'Thiodictyon syntrophicum' sp. nov. strain Cad16T, a photolithoautotroph purple sulfur bacterium isolated from an alpine meromictic lake.</title>
        <authorList>
            <person name="Luedin S.M."/>
            <person name="Pothier J.F."/>
            <person name="Danza F."/>
            <person name="Storelli N."/>
            <person name="Wittwer M."/>
            <person name="Tonolla M."/>
        </authorList>
    </citation>
    <scope>NUCLEOTIDE SEQUENCE [LARGE SCALE GENOMIC DNA]</scope>
    <source>
        <strain evidence="2 3">Cad16T</strain>
    </source>
</reference>
<name>A0A2K8U6M7_9GAMM</name>
<dbReference type="EMBL" id="CP020370">
    <property type="protein sequence ID" value="AUB81223.1"/>
    <property type="molecule type" value="Genomic_DNA"/>
</dbReference>
<dbReference type="RefSeq" id="WP_100919000.1">
    <property type="nucleotide sequence ID" value="NZ_CP020370.1"/>
</dbReference>
<dbReference type="KEGG" id="tsy:THSYN_09845"/>